<feature type="domain" description="AMP-binding enzyme C-terminal" evidence="2">
    <location>
        <begin position="439"/>
        <end position="514"/>
    </location>
</feature>
<dbReference type="InterPro" id="IPR025110">
    <property type="entry name" value="AMP-bd_C"/>
</dbReference>
<sequence>MMEMPTAKTGMALIDEMAARFPDREALVGDDERYSWAEFRDRTRALAKGLHAAGVRRGDKVAILMGNRPEWLFADFAIMALGGVMVAANTWATARELAYQLSHSECRLLLMSSGFLKRDYTALIEEARADTYALSGLERIFCLSDGLLPEGMEAFEELWRIGVDVPDSEIDAAQATVKGEDVACLLYTSGSTALPKGVLLQHFALIENMWGIGERLRLVPDDRLWLGVSLFWGLGCENALFAVWTHGACIVLQGHFDAGEALRLIEAERCTVFYGTPNMTLALEEHPDCVGRDLSSLRTGATLGSPEQIRSLADLGVPEICQVYGLTETYGNCTANDAHDSLALRTETIGRPLPGNDIVIADLETGHLLPQGETGEIRLKGYVTPGYFKDPEKTAEAFDAGGYFRTGDLGFLDADGYLYFRGRTKEMIKTGGINVSPAEIEEVLIGHAAVELAYVVGLKDARRDEIVAAVIVAREKVEAEILLTLCRETLAVYKVPRRVKFVTAAELPLTSTGKLQKNRLKNLFD</sequence>
<dbReference type="GO" id="GO:0016878">
    <property type="term" value="F:acid-thiol ligase activity"/>
    <property type="evidence" value="ECO:0007669"/>
    <property type="project" value="UniProtKB-ARBA"/>
</dbReference>
<evidence type="ECO:0008006" key="4">
    <source>
        <dbReference type="Google" id="ProtNLM"/>
    </source>
</evidence>
<dbReference type="EMBL" id="UINC01022233">
    <property type="protein sequence ID" value="SVA91436.1"/>
    <property type="molecule type" value="Genomic_DNA"/>
</dbReference>
<reference evidence="3" key="1">
    <citation type="submission" date="2018-05" db="EMBL/GenBank/DDBJ databases">
        <authorList>
            <person name="Lanie J.A."/>
            <person name="Ng W.-L."/>
            <person name="Kazmierczak K.M."/>
            <person name="Andrzejewski T.M."/>
            <person name="Davidsen T.M."/>
            <person name="Wayne K.J."/>
            <person name="Tettelin H."/>
            <person name="Glass J.I."/>
            <person name="Rusch D."/>
            <person name="Podicherti R."/>
            <person name="Tsui H.-C.T."/>
            <person name="Winkler M.E."/>
        </authorList>
    </citation>
    <scope>NUCLEOTIDE SEQUENCE</scope>
</reference>
<dbReference type="AlphaFoldDB" id="A0A381ZQB7"/>
<evidence type="ECO:0000259" key="1">
    <source>
        <dbReference type="Pfam" id="PF00501"/>
    </source>
</evidence>
<dbReference type="Pfam" id="PF00501">
    <property type="entry name" value="AMP-binding"/>
    <property type="match status" value="1"/>
</dbReference>
<protein>
    <recommendedName>
        <fullName evidence="4">AMP-dependent synthetase/ligase domain-containing protein</fullName>
    </recommendedName>
</protein>
<dbReference type="PANTHER" id="PTHR43767">
    <property type="entry name" value="LONG-CHAIN-FATTY-ACID--COA LIGASE"/>
    <property type="match status" value="1"/>
</dbReference>
<dbReference type="InterPro" id="IPR000873">
    <property type="entry name" value="AMP-dep_synth/lig_dom"/>
</dbReference>
<dbReference type="InterPro" id="IPR045851">
    <property type="entry name" value="AMP-bd_C_sf"/>
</dbReference>
<gene>
    <name evidence="3" type="ORF">METZ01_LOCUS144290</name>
</gene>
<dbReference type="Gene3D" id="3.40.50.12780">
    <property type="entry name" value="N-terminal domain of ligase-like"/>
    <property type="match status" value="1"/>
</dbReference>
<dbReference type="SUPFAM" id="SSF56801">
    <property type="entry name" value="Acetyl-CoA synthetase-like"/>
    <property type="match status" value="1"/>
</dbReference>
<feature type="domain" description="AMP-dependent synthetase/ligase" evidence="1">
    <location>
        <begin position="15"/>
        <end position="388"/>
    </location>
</feature>
<evidence type="ECO:0000313" key="3">
    <source>
        <dbReference type="EMBL" id="SVA91436.1"/>
    </source>
</evidence>
<evidence type="ECO:0000259" key="2">
    <source>
        <dbReference type="Pfam" id="PF13193"/>
    </source>
</evidence>
<dbReference type="PANTHER" id="PTHR43767:SF1">
    <property type="entry name" value="NONRIBOSOMAL PEPTIDE SYNTHASE PES1 (EUROFUNG)-RELATED"/>
    <property type="match status" value="1"/>
</dbReference>
<dbReference type="Gene3D" id="3.30.300.30">
    <property type="match status" value="1"/>
</dbReference>
<dbReference type="Pfam" id="PF13193">
    <property type="entry name" value="AMP-binding_C"/>
    <property type="match status" value="1"/>
</dbReference>
<name>A0A381ZQB7_9ZZZZ</name>
<organism evidence="3">
    <name type="scientific">marine metagenome</name>
    <dbReference type="NCBI Taxonomy" id="408172"/>
    <lineage>
        <taxon>unclassified sequences</taxon>
        <taxon>metagenomes</taxon>
        <taxon>ecological metagenomes</taxon>
    </lineage>
</organism>
<dbReference type="InterPro" id="IPR050237">
    <property type="entry name" value="ATP-dep_AMP-bd_enzyme"/>
</dbReference>
<accession>A0A381ZQB7</accession>
<proteinExistence type="predicted"/>
<dbReference type="InterPro" id="IPR042099">
    <property type="entry name" value="ANL_N_sf"/>
</dbReference>